<accession>A0A9P8CPA1</accession>
<dbReference type="GO" id="GO:0005739">
    <property type="term" value="C:mitochondrion"/>
    <property type="evidence" value="ECO:0007669"/>
    <property type="project" value="TreeGrafter"/>
</dbReference>
<keyword evidence="1" id="KW-0175">Coiled coil</keyword>
<dbReference type="GO" id="GO:0003924">
    <property type="term" value="F:GTPase activity"/>
    <property type="evidence" value="ECO:0007669"/>
    <property type="project" value="TreeGrafter"/>
</dbReference>
<dbReference type="InterPro" id="IPR027417">
    <property type="entry name" value="P-loop_NTPase"/>
</dbReference>
<dbReference type="GO" id="GO:0000266">
    <property type="term" value="P:mitochondrial fission"/>
    <property type="evidence" value="ECO:0007669"/>
    <property type="project" value="TreeGrafter"/>
</dbReference>
<dbReference type="RefSeq" id="XP_046118247.1">
    <property type="nucleotide sequence ID" value="XM_046261238.1"/>
</dbReference>
<comment type="caution">
    <text evidence="3">The sequence shown here is derived from an EMBL/GenBank/DDBJ whole genome shotgun (WGS) entry which is preliminary data.</text>
</comment>
<dbReference type="GO" id="GO:0005874">
    <property type="term" value="C:microtubule"/>
    <property type="evidence" value="ECO:0007669"/>
    <property type="project" value="TreeGrafter"/>
</dbReference>
<dbReference type="PANTHER" id="PTHR11566:SF21">
    <property type="entry name" value="DYNAMIN RELATED PROTEIN 1, ISOFORM A"/>
    <property type="match status" value="1"/>
</dbReference>
<proteinExistence type="predicted"/>
<dbReference type="GO" id="GO:0006897">
    <property type="term" value="P:endocytosis"/>
    <property type="evidence" value="ECO:0007669"/>
    <property type="project" value="TreeGrafter"/>
</dbReference>
<name>A0A9P8CPA1_9HYPO</name>
<dbReference type="GO" id="GO:0008017">
    <property type="term" value="F:microtubule binding"/>
    <property type="evidence" value="ECO:0007669"/>
    <property type="project" value="TreeGrafter"/>
</dbReference>
<dbReference type="Gene3D" id="3.40.50.300">
    <property type="entry name" value="P-loop containing nucleotide triphosphate hydrolases"/>
    <property type="match status" value="1"/>
</dbReference>
<protein>
    <recommendedName>
        <fullName evidence="2">GED domain-containing protein</fullName>
    </recommendedName>
</protein>
<dbReference type="Proteomes" id="UP000887229">
    <property type="component" value="Unassembled WGS sequence"/>
</dbReference>
<feature type="domain" description="GED" evidence="2">
    <location>
        <begin position="555"/>
        <end position="646"/>
    </location>
</feature>
<evidence type="ECO:0000259" key="2">
    <source>
        <dbReference type="PROSITE" id="PS51388"/>
    </source>
</evidence>
<dbReference type="EMBL" id="MU251254">
    <property type="protein sequence ID" value="KAG9254323.1"/>
    <property type="molecule type" value="Genomic_DNA"/>
</dbReference>
<dbReference type="PROSITE" id="PS51388">
    <property type="entry name" value="GED"/>
    <property type="match status" value="1"/>
</dbReference>
<organism evidence="3 4">
    <name type="scientific">Emericellopsis atlantica</name>
    <dbReference type="NCBI Taxonomy" id="2614577"/>
    <lineage>
        <taxon>Eukaryota</taxon>
        <taxon>Fungi</taxon>
        <taxon>Dikarya</taxon>
        <taxon>Ascomycota</taxon>
        <taxon>Pezizomycotina</taxon>
        <taxon>Sordariomycetes</taxon>
        <taxon>Hypocreomycetidae</taxon>
        <taxon>Hypocreales</taxon>
        <taxon>Bionectriaceae</taxon>
        <taxon>Emericellopsis</taxon>
    </lineage>
</organism>
<gene>
    <name evidence="3" type="ORF">F5Z01DRAFT_622113</name>
</gene>
<dbReference type="PANTHER" id="PTHR11566">
    <property type="entry name" value="DYNAMIN"/>
    <property type="match status" value="1"/>
</dbReference>
<evidence type="ECO:0000313" key="4">
    <source>
        <dbReference type="Proteomes" id="UP000887229"/>
    </source>
</evidence>
<dbReference type="InterPro" id="IPR020850">
    <property type="entry name" value="GED_dom"/>
</dbReference>
<feature type="coiled-coil region" evidence="1">
    <location>
        <begin position="607"/>
        <end position="648"/>
    </location>
</feature>
<dbReference type="GeneID" id="70292141"/>
<dbReference type="AlphaFoldDB" id="A0A9P8CPA1"/>
<dbReference type="GO" id="GO:0048312">
    <property type="term" value="P:intracellular distribution of mitochondria"/>
    <property type="evidence" value="ECO:0007669"/>
    <property type="project" value="TreeGrafter"/>
</dbReference>
<dbReference type="InterPro" id="IPR022812">
    <property type="entry name" value="Dynamin"/>
</dbReference>
<evidence type="ECO:0000313" key="3">
    <source>
        <dbReference type="EMBL" id="KAG9254323.1"/>
    </source>
</evidence>
<dbReference type="GO" id="GO:0016559">
    <property type="term" value="P:peroxisome fission"/>
    <property type="evidence" value="ECO:0007669"/>
    <property type="project" value="TreeGrafter"/>
</dbReference>
<reference evidence="3" key="1">
    <citation type="journal article" date="2021" name="IMA Fungus">
        <title>Genomic characterization of three marine fungi, including Emericellopsis atlantica sp. nov. with signatures of a generalist lifestyle and marine biomass degradation.</title>
        <authorList>
            <person name="Hagestad O.C."/>
            <person name="Hou L."/>
            <person name="Andersen J.H."/>
            <person name="Hansen E.H."/>
            <person name="Altermark B."/>
            <person name="Li C."/>
            <person name="Kuhnert E."/>
            <person name="Cox R.J."/>
            <person name="Crous P.W."/>
            <person name="Spatafora J.W."/>
            <person name="Lail K."/>
            <person name="Amirebrahimi M."/>
            <person name="Lipzen A."/>
            <person name="Pangilinan J."/>
            <person name="Andreopoulos W."/>
            <person name="Hayes R.D."/>
            <person name="Ng V."/>
            <person name="Grigoriev I.V."/>
            <person name="Jackson S.A."/>
            <person name="Sutton T.D.S."/>
            <person name="Dobson A.D.W."/>
            <person name="Rama T."/>
        </authorList>
    </citation>
    <scope>NUCLEOTIDE SEQUENCE</scope>
    <source>
        <strain evidence="3">TS7</strain>
    </source>
</reference>
<sequence length="662" mass="74766">MLSSSHFSPLISADTSDLLHLNKALTSVYSKGDTANAPKIVVARRLGTGGGSALGALSGIKFPDVSIDFTIELAFRPAPVAQVSFRIDPSRVGVGRESFQNTDPSIKELAGIIEVACKVTESESIHHNPLNVLRVDVQGPDLEPLTFVDLPIPSRPSLDVLAKYFNDEQSVIIALVNPRSPDHFDVNASMIHKSDPLGERSIAVIYDHSHSNISVPDGFRYDWPTRYGWHVLHGGERVEVQPDGRKRYKEILLTIDGFSEASKKDVGIESLRTKIAMAIYNRHWARTLRMVREAEDDLKSKRSHLERLGKPRAHDDEKRIYLLNAASDIQRIVREGVEGRYQDPFFGNFEDDKGRRLRTTLQRLSEVFDYVVRTKGSNIIVEGTGQHDADELPVSLQNTLELYASELSEPQVIQAQELMAQMDPFSAYRSIGPLGSVGDDVLMQLLRRRVSPWGAMAQSHIERVLFAVQSFTDKVFEHVLGLQWSDPTTRAIVTAFVDPFFDEMGTMLQDKLEEMIEPYERGYARPGVFELQQALEEHRASHIEPETREGGDPETQSFLRVVNAFYEISCRNFTSNVTNLVIERCLVRKLTDIITVGHVGLLSAERLRELVAESQESQKQRRQLEEEIKALSEEIKVWVDALARHRRRKPREESSWYSASCQ</sequence>
<dbReference type="OrthoDB" id="415706at2759"/>
<dbReference type="GO" id="GO:0016020">
    <property type="term" value="C:membrane"/>
    <property type="evidence" value="ECO:0007669"/>
    <property type="project" value="TreeGrafter"/>
</dbReference>
<evidence type="ECO:0000256" key="1">
    <source>
        <dbReference type="SAM" id="Coils"/>
    </source>
</evidence>
<keyword evidence="4" id="KW-1185">Reference proteome</keyword>